<dbReference type="Gene3D" id="4.10.60.10">
    <property type="entry name" value="Zinc finger, CCHC-type"/>
    <property type="match status" value="1"/>
</dbReference>
<dbReference type="AlphaFoldDB" id="A0AAU9VF73"/>
<dbReference type="InterPro" id="IPR001878">
    <property type="entry name" value="Znf_CCHC"/>
</dbReference>
<keyword evidence="6" id="KW-1185">Reference proteome</keyword>
<feature type="compositionally biased region" description="Basic residues" evidence="3">
    <location>
        <begin position="241"/>
        <end position="251"/>
    </location>
</feature>
<name>A0AAU9VF73_EUPED</name>
<evidence type="ECO:0000256" key="2">
    <source>
        <dbReference type="SAM" id="Coils"/>
    </source>
</evidence>
<protein>
    <recommendedName>
        <fullName evidence="4">CCHC-type domain-containing protein</fullName>
    </recommendedName>
</protein>
<evidence type="ECO:0000256" key="1">
    <source>
        <dbReference type="PROSITE-ProRule" id="PRU00047"/>
    </source>
</evidence>
<feature type="region of interest" description="Disordered" evidence="3">
    <location>
        <begin position="157"/>
        <end position="255"/>
    </location>
</feature>
<accession>A0AAU9VF73</accession>
<feature type="compositionally biased region" description="Low complexity" evidence="3">
    <location>
        <begin position="218"/>
        <end position="233"/>
    </location>
</feature>
<feature type="region of interest" description="Disordered" evidence="3">
    <location>
        <begin position="1"/>
        <end position="64"/>
    </location>
</feature>
<dbReference type="GO" id="GO:0003676">
    <property type="term" value="F:nucleic acid binding"/>
    <property type="evidence" value="ECO:0007669"/>
    <property type="project" value="InterPro"/>
</dbReference>
<evidence type="ECO:0000256" key="3">
    <source>
        <dbReference type="SAM" id="MobiDB-lite"/>
    </source>
</evidence>
<feature type="compositionally biased region" description="Low complexity" evidence="3">
    <location>
        <begin position="17"/>
        <end position="33"/>
    </location>
</feature>
<dbReference type="EMBL" id="CAKOGL010000054">
    <property type="protein sequence ID" value="CAH2109088.1"/>
    <property type="molecule type" value="Genomic_DNA"/>
</dbReference>
<feature type="region of interest" description="Disordered" evidence="3">
    <location>
        <begin position="453"/>
        <end position="495"/>
    </location>
</feature>
<reference evidence="5" key="1">
    <citation type="submission" date="2022-03" db="EMBL/GenBank/DDBJ databases">
        <authorList>
            <person name="Tunstrom K."/>
        </authorList>
    </citation>
    <scope>NUCLEOTIDE SEQUENCE</scope>
</reference>
<proteinExistence type="predicted"/>
<evidence type="ECO:0000313" key="5">
    <source>
        <dbReference type="EMBL" id="CAH2109088.1"/>
    </source>
</evidence>
<feature type="domain" description="CCHC-type" evidence="4">
    <location>
        <begin position="424"/>
        <end position="437"/>
    </location>
</feature>
<dbReference type="InterPro" id="IPR036875">
    <property type="entry name" value="Znf_CCHC_sf"/>
</dbReference>
<feature type="coiled-coil region" evidence="2">
    <location>
        <begin position="79"/>
        <end position="106"/>
    </location>
</feature>
<keyword evidence="1" id="KW-0863">Zinc-finger</keyword>
<dbReference type="SUPFAM" id="SSF57756">
    <property type="entry name" value="Retrovirus zinc finger-like domains"/>
    <property type="match status" value="1"/>
</dbReference>
<keyword evidence="1" id="KW-0479">Metal-binding</keyword>
<keyword evidence="1" id="KW-0862">Zinc</keyword>
<dbReference type="PROSITE" id="PS50158">
    <property type="entry name" value="ZF_CCHC"/>
    <property type="match status" value="1"/>
</dbReference>
<organism evidence="5 6">
    <name type="scientific">Euphydryas editha</name>
    <name type="common">Edith's checkerspot</name>
    <dbReference type="NCBI Taxonomy" id="104508"/>
    <lineage>
        <taxon>Eukaryota</taxon>
        <taxon>Metazoa</taxon>
        <taxon>Ecdysozoa</taxon>
        <taxon>Arthropoda</taxon>
        <taxon>Hexapoda</taxon>
        <taxon>Insecta</taxon>
        <taxon>Pterygota</taxon>
        <taxon>Neoptera</taxon>
        <taxon>Endopterygota</taxon>
        <taxon>Lepidoptera</taxon>
        <taxon>Glossata</taxon>
        <taxon>Ditrysia</taxon>
        <taxon>Papilionoidea</taxon>
        <taxon>Nymphalidae</taxon>
        <taxon>Nymphalinae</taxon>
        <taxon>Euphydryas</taxon>
    </lineage>
</organism>
<dbReference type="Proteomes" id="UP001153954">
    <property type="component" value="Unassembled WGS sequence"/>
</dbReference>
<comment type="caution">
    <text evidence="5">The sequence shown here is derived from an EMBL/GenBank/DDBJ whole genome shotgun (WGS) entry which is preliminary data.</text>
</comment>
<evidence type="ECO:0000259" key="4">
    <source>
        <dbReference type="PROSITE" id="PS50158"/>
    </source>
</evidence>
<dbReference type="Pfam" id="PF00098">
    <property type="entry name" value="zf-CCHC"/>
    <property type="match status" value="1"/>
</dbReference>
<evidence type="ECO:0000313" key="6">
    <source>
        <dbReference type="Proteomes" id="UP001153954"/>
    </source>
</evidence>
<dbReference type="SMART" id="SM00343">
    <property type="entry name" value="ZnF_C2HC"/>
    <property type="match status" value="2"/>
</dbReference>
<dbReference type="GO" id="GO:0008270">
    <property type="term" value="F:zinc ion binding"/>
    <property type="evidence" value="ECO:0007669"/>
    <property type="project" value="UniProtKB-KW"/>
</dbReference>
<gene>
    <name evidence="5" type="ORF">EEDITHA_LOCUS22958</name>
</gene>
<keyword evidence="2" id="KW-0175">Coiled coil</keyword>
<sequence length="495" mass="52169">MEPYKLKFYRQKDAGEESAALDSDDFSSAATASEGERRGKRPHGSPRSSGGGAQLSPAVAEEGRRAMGVITGDPLAEEVRRLQAENSRLRRDLEDLRRQVVELREQNSSNAAPTCLPRREEGLAEEVSASVIRSVGRMIDARFAGFEDRLLPAKTLRPPLAADRRKEKTMQKAPSSSAKPAPVRRRRPHASEELAPAVKAGDGEWTTVAKRKRKKAPKSYAAAAATAATSAPKGPQPQPPAKKKKKAKKPKLAAPALRQCSSRLTSIVGGLKLRRAATGARLLELPKGQTPEVAGRLAEAMQEALGSLAKVVQPMKLAGVRISGLDDSVSCEMVAAAVAKVGRCDAGAIKTGAITVGPGGLGCTVVRCPIPAAKALAEAGRLLVGWTSARVQVLEQRPMRCFKCLGIGHTRPTCPAAVDRSGACFRCGLEGHIARNCTGALHCAVCAAAGKPASHLMGGRDCRPPKSRGRAAAKTPAAPQSPILQDTEETAAMSS</sequence>